<organism evidence="20 21">
    <name type="scientific">Polyplax serrata</name>
    <name type="common">Common mouse louse</name>
    <dbReference type="NCBI Taxonomy" id="468196"/>
    <lineage>
        <taxon>Eukaryota</taxon>
        <taxon>Metazoa</taxon>
        <taxon>Ecdysozoa</taxon>
        <taxon>Arthropoda</taxon>
        <taxon>Hexapoda</taxon>
        <taxon>Insecta</taxon>
        <taxon>Pterygota</taxon>
        <taxon>Neoptera</taxon>
        <taxon>Paraneoptera</taxon>
        <taxon>Psocodea</taxon>
        <taxon>Troctomorpha</taxon>
        <taxon>Phthiraptera</taxon>
        <taxon>Anoplura</taxon>
        <taxon>Polyplacidae</taxon>
        <taxon>Polyplax</taxon>
    </lineage>
</organism>
<evidence type="ECO:0000256" key="4">
    <source>
        <dbReference type="ARBA" id="ARBA00012214"/>
    </source>
</evidence>
<evidence type="ECO:0000256" key="8">
    <source>
        <dbReference type="ARBA" id="ARBA00022723"/>
    </source>
</evidence>
<comment type="subunit">
    <text evidence="3">Homodimer.</text>
</comment>
<dbReference type="InterPro" id="IPR014042">
    <property type="entry name" value="Glutathione_synthase_a-hlx"/>
</dbReference>
<evidence type="ECO:0000256" key="1">
    <source>
        <dbReference type="ARBA" id="ARBA00004965"/>
    </source>
</evidence>
<feature type="region of interest" description="Disordered" evidence="18">
    <location>
        <begin position="1"/>
        <end position="20"/>
    </location>
</feature>
<protein>
    <recommendedName>
        <fullName evidence="5 15">Glutathione synthetase</fullName>
        <shortName evidence="15">GSH-S</shortName>
        <ecNumber evidence="4 15">6.3.2.3</ecNumber>
    </recommendedName>
</protein>
<dbReference type="SUPFAM" id="SSF52440">
    <property type="entry name" value="PreATP-grasp domain"/>
    <property type="match status" value="1"/>
</dbReference>
<keyword evidence="8 15" id="KW-0479">Metal-binding</keyword>
<feature type="binding site" evidence="16">
    <location>
        <position position="112"/>
    </location>
    <ligand>
        <name>substrate</name>
    </ligand>
</feature>
<keyword evidence="11 15" id="KW-0460">Magnesium</keyword>
<evidence type="ECO:0000256" key="17">
    <source>
        <dbReference type="PIRSR" id="PIRSR001558-2"/>
    </source>
</evidence>
<evidence type="ECO:0000256" key="10">
    <source>
        <dbReference type="ARBA" id="ARBA00022840"/>
    </source>
</evidence>
<sequence length="373" mass="42078">MLQTDCLNHSKPRGRKDPDLGGRAKSGIVCCTKQVEFNTIASGFGHLGPISGAIHRFVLQELNRADLLKNLPDNDALAAICSGMLDAWKMYNNPAAVVLFVVEDRTYNICDQRFHEFEIRRLNPQVTVVRKSLTQIYNLGHLDSNKKLIVDDHEVAVVYFRAGYEPSHYHGQKEWDARLMMERSMAIKCPSIHYHLAGTKKVQQALAQPNILEKYLKDAKTVEMVRDTFTGLYSLDFTKEGEEAIEMAIKNPEKYVLKPQREGGGNNVYGKEIRDKVIEMRNSEERMGWILMDRIFPPVQASYIIRPGTECKFDHLQDIVSELGIFGCIIGDKDKVYINRQAGHMFRTKPSTANEGGVAGGVGCLDSPFLVDI</sequence>
<feature type="binding site" evidence="16">
    <location>
        <position position="200"/>
    </location>
    <ligand>
        <name>ATP</name>
        <dbReference type="ChEBI" id="CHEBI:30616"/>
    </ligand>
</feature>
<evidence type="ECO:0000256" key="13">
    <source>
        <dbReference type="ARBA" id="ARBA00052123"/>
    </source>
</evidence>
<keyword evidence="9 15" id="KW-0547">Nucleotide-binding</keyword>
<evidence type="ECO:0000256" key="14">
    <source>
        <dbReference type="ARBA" id="ARBA00059746"/>
    </source>
</evidence>
<dbReference type="InterPro" id="IPR016185">
    <property type="entry name" value="PreATP-grasp_dom_sf"/>
</dbReference>
<dbReference type="Gene3D" id="3.40.50.1760">
    <property type="entry name" value="Glutathione synthase, substrate-binding domain superfamily, eukaryotic"/>
    <property type="match status" value="1"/>
</dbReference>
<dbReference type="Pfam" id="PF03917">
    <property type="entry name" value="GSH_synth_ATP"/>
    <property type="match status" value="1"/>
</dbReference>
<accession>A0AAN8SF17</accession>
<gene>
    <name evidence="20" type="ORF">RUM43_001912</name>
</gene>
<feature type="binding site" evidence="16">
    <location>
        <begin position="292"/>
        <end position="295"/>
    </location>
    <ligand>
        <name>ATP</name>
        <dbReference type="ChEBI" id="CHEBI:30616"/>
    </ligand>
</feature>
<keyword evidence="10 15" id="KW-0067">ATP-binding</keyword>
<comment type="similarity">
    <text evidence="2 15">Belongs to the eukaryotic GSH synthase family.</text>
</comment>
<evidence type="ECO:0000256" key="18">
    <source>
        <dbReference type="SAM" id="MobiDB-lite"/>
    </source>
</evidence>
<feature type="binding site" evidence="16">
    <location>
        <position position="347"/>
    </location>
    <ligand>
        <name>substrate</name>
    </ligand>
</feature>
<comment type="pathway">
    <text evidence="1 15">Sulfur metabolism; glutathione biosynthesis; glutathione from L-cysteine and L-glutamate: step 2/2.</text>
</comment>
<evidence type="ECO:0000256" key="6">
    <source>
        <dbReference type="ARBA" id="ARBA00022598"/>
    </source>
</evidence>
<dbReference type="EC" id="6.3.2.3" evidence="4 15"/>
<dbReference type="Gene3D" id="1.10.1080.10">
    <property type="entry name" value="Glutathione Synthetase, Chain A, domain 3"/>
    <property type="match status" value="1"/>
</dbReference>
<dbReference type="Gene3D" id="3.30.1490.50">
    <property type="match status" value="1"/>
</dbReference>
<comment type="catalytic activity">
    <reaction evidence="13">
        <text>gamma-L-glutamyl-(2S)-2-aminobutanoate + glycine + ATP = ophthalmate + ADP + phosphate + H(+)</text>
        <dbReference type="Rhea" id="RHEA:72075"/>
        <dbReference type="ChEBI" id="CHEBI:15378"/>
        <dbReference type="ChEBI" id="CHEBI:30616"/>
        <dbReference type="ChEBI" id="CHEBI:43474"/>
        <dbReference type="ChEBI" id="CHEBI:57305"/>
        <dbReference type="ChEBI" id="CHEBI:189406"/>
        <dbReference type="ChEBI" id="CHEBI:189750"/>
        <dbReference type="ChEBI" id="CHEBI:456216"/>
    </reaction>
    <physiologicalReaction direction="left-to-right" evidence="13">
        <dbReference type="Rhea" id="RHEA:72076"/>
    </physiologicalReaction>
</comment>
<feature type="binding site" evidence="16">
    <location>
        <position position="349"/>
    </location>
    <ligand>
        <name>ATP</name>
        <dbReference type="ChEBI" id="CHEBI:30616"/>
    </ligand>
</feature>
<evidence type="ECO:0000259" key="19">
    <source>
        <dbReference type="Pfam" id="PF03199"/>
    </source>
</evidence>
<evidence type="ECO:0000256" key="7">
    <source>
        <dbReference type="ARBA" id="ARBA00022684"/>
    </source>
</evidence>
<dbReference type="PANTHER" id="PTHR11130">
    <property type="entry name" value="GLUTATHIONE SYNTHETASE"/>
    <property type="match status" value="1"/>
</dbReference>
<feature type="binding site" evidence="16">
    <location>
        <position position="322"/>
    </location>
    <ligand>
        <name>ATP</name>
        <dbReference type="ChEBI" id="CHEBI:30616"/>
    </ligand>
</feature>
<dbReference type="SUPFAM" id="SSF56059">
    <property type="entry name" value="Glutathione synthetase ATP-binding domain-like"/>
    <property type="match status" value="1"/>
</dbReference>
<feature type="domain" description="Glutathione synthase substrate-binding" evidence="19">
    <location>
        <begin position="96"/>
        <end position="197"/>
    </location>
</feature>
<feature type="binding site" evidence="16">
    <location>
        <position position="355"/>
    </location>
    <ligand>
        <name>ATP</name>
        <dbReference type="ChEBI" id="CHEBI:30616"/>
    </ligand>
</feature>
<dbReference type="FunFam" id="3.30.1490.50:FF:000001">
    <property type="entry name" value="Glutathione synthetase"/>
    <property type="match status" value="1"/>
</dbReference>
<evidence type="ECO:0000256" key="2">
    <source>
        <dbReference type="ARBA" id="ARBA00010385"/>
    </source>
</evidence>
<dbReference type="GO" id="GO:0005829">
    <property type="term" value="C:cytosol"/>
    <property type="evidence" value="ECO:0007669"/>
    <property type="project" value="TreeGrafter"/>
</dbReference>
<evidence type="ECO:0000256" key="16">
    <source>
        <dbReference type="PIRSR" id="PIRSR001558-1"/>
    </source>
</evidence>
<keyword evidence="6 15" id="KW-0436">Ligase</keyword>
<feature type="binding site" evidence="17">
    <location>
        <position position="262"/>
    </location>
    <ligand>
        <name>Mg(2+)</name>
        <dbReference type="ChEBI" id="CHEBI:18420"/>
    </ligand>
</feature>
<dbReference type="InterPro" id="IPR004887">
    <property type="entry name" value="GSH_synth_subst-bd"/>
</dbReference>
<dbReference type="Proteomes" id="UP001372834">
    <property type="component" value="Unassembled WGS sequence"/>
</dbReference>
<dbReference type="Gene3D" id="3.30.470.20">
    <property type="entry name" value="ATP-grasp fold, B domain"/>
    <property type="match status" value="1"/>
</dbReference>
<evidence type="ECO:0000256" key="9">
    <source>
        <dbReference type="ARBA" id="ARBA00022741"/>
    </source>
</evidence>
<feature type="binding site" evidence="16">
    <location>
        <position position="269"/>
    </location>
    <ligand>
        <name>ATP</name>
        <dbReference type="ChEBI" id="CHEBI:30616"/>
    </ligand>
</feature>
<dbReference type="EMBL" id="JAWJWE010000001">
    <property type="protein sequence ID" value="KAK6645632.1"/>
    <property type="molecule type" value="Genomic_DNA"/>
</dbReference>
<dbReference type="GO" id="GO:0000287">
    <property type="term" value="F:magnesium ion binding"/>
    <property type="evidence" value="ECO:0007669"/>
    <property type="project" value="UniProtKB-UniRule"/>
</dbReference>
<comment type="cofactor">
    <cofactor evidence="15 17">
        <name>Mg(2+)</name>
        <dbReference type="ChEBI" id="CHEBI:18420"/>
    </cofactor>
    <text evidence="15 17">Binds 1 Mg(2+) ion per subunit.</text>
</comment>
<reference evidence="20 21" key="1">
    <citation type="submission" date="2023-10" db="EMBL/GenBank/DDBJ databases">
        <title>Genomes of two closely related lineages of the louse Polyplax serrata with different host specificities.</title>
        <authorList>
            <person name="Martinu J."/>
            <person name="Tarabai H."/>
            <person name="Stefka J."/>
            <person name="Hypsa V."/>
        </authorList>
    </citation>
    <scope>NUCLEOTIDE SEQUENCE [LARGE SCALE GENOMIC DNA]</scope>
    <source>
        <strain evidence="20">HR10_N</strain>
    </source>
</reference>
<evidence type="ECO:0000256" key="3">
    <source>
        <dbReference type="ARBA" id="ARBA00011738"/>
    </source>
</evidence>
<dbReference type="PANTHER" id="PTHR11130:SF0">
    <property type="entry name" value="GLUTATHIONE SYNTHETASE"/>
    <property type="match status" value="1"/>
</dbReference>
<evidence type="ECO:0000313" key="21">
    <source>
        <dbReference type="Proteomes" id="UP001372834"/>
    </source>
</evidence>
<dbReference type="GO" id="GO:0004363">
    <property type="term" value="F:glutathione synthase activity"/>
    <property type="evidence" value="ECO:0007669"/>
    <property type="project" value="UniProtKB-UniRule"/>
</dbReference>
<keyword evidence="7 15" id="KW-0317">Glutathione biosynthesis</keyword>
<proteinExistence type="inferred from homology"/>
<dbReference type="AlphaFoldDB" id="A0AAN8SF17"/>
<dbReference type="PIRSF" id="PIRSF001558">
    <property type="entry name" value="GSHase"/>
    <property type="match status" value="1"/>
</dbReference>
<dbReference type="GO" id="GO:0005524">
    <property type="term" value="F:ATP binding"/>
    <property type="evidence" value="ECO:0007669"/>
    <property type="project" value="UniProtKB-UniRule"/>
</dbReference>
<dbReference type="FunFam" id="3.40.50.1760:FF:000001">
    <property type="entry name" value="Glutathione synthetase"/>
    <property type="match status" value="1"/>
</dbReference>
<feature type="binding site" evidence="16">
    <location>
        <begin position="258"/>
        <end position="267"/>
    </location>
    <ligand>
        <name>ATP</name>
        <dbReference type="ChEBI" id="CHEBI:30616"/>
    </ligand>
</feature>
<dbReference type="InterPro" id="IPR037013">
    <property type="entry name" value="GSH-S_sub-bd_sf"/>
</dbReference>
<dbReference type="InterPro" id="IPR005615">
    <property type="entry name" value="Glutathione_synthase"/>
</dbReference>
<evidence type="ECO:0000256" key="11">
    <source>
        <dbReference type="ARBA" id="ARBA00022842"/>
    </source>
</evidence>
<comment type="caution">
    <text evidence="20">The sequence shown here is derived from an EMBL/GenBank/DDBJ whole genome shotgun (WGS) entry which is preliminary data.</text>
</comment>
<dbReference type="GO" id="GO:0043295">
    <property type="term" value="F:glutathione binding"/>
    <property type="evidence" value="ECO:0007669"/>
    <property type="project" value="UniProtKB-UniRule"/>
</dbReference>
<evidence type="ECO:0000313" key="20">
    <source>
        <dbReference type="EMBL" id="KAK6645632.1"/>
    </source>
</evidence>
<dbReference type="InterPro" id="IPR014709">
    <property type="entry name" value="Glutathione_synthase_C_euk"/>
</dbReference>
<dbReference type="NCBIfam" id="TIGR01986">
    <property type="entry name" value="glut_syn_euk"/>
    <property type="match status" value="1"/>
</dbReference>
<comment type="catalytic activity">
    <reaction evidence="12">
        <text>gamma-L-glutamyl-L-cysteine + glycine + ATP = glutathione + ADP + phosphate + H(+)</text>
        <dbReference type="Rhea" id="RHEA:13557"/>
        <dbReference type="ChEBI" id="CHEBI:15378"/>
        <dbReference type="ChEBI" id="CHEBI:30616"/>
        <dbReference type="ChEBI" id="CHEBI:43474"/>
        <dbReference type="ChEBI" id="CHEBI:57305"/>
        <dbReference type="ChEBI" id="CHEBI:57925"/>
        <dbReference type="ChEBI" id="CHEBI:58173"/>
        <dbReference type="ChEBI" id="CHEBI:456216"/>
        <dbReference type="EC" id="6.3.2.3"/>
    </reaction>
    <physiologicalReaction direction="left-to-right" evidence="12">
        <dbReference type="Rhea" id="RHEA:13558"/>
    </physiologicalReaction>
</comment>
<comment type="function">
    <text evidence="14">Catalyzes the production of glutathione from gamma-glutamylcysteine and glycine in an ATP-dependent manner. Glutathione (gamma-glutamylcysteinylglycine, GSH) is the most abundant intracellular thiol in living aerobic cells and is required for numerous processes including the protection of cells against oxidative damage, amino acid transport, the detoxification of foreign compounds, the maintenance of protein sulfhydryl groups in a reduced state and acts as a cofactor for a number of enzymes. Participates in ophthalmate biosynthesis in hepatocytes.</text>
</comment>
<dbReference type="Pfam" id="PF03199">
    <property type="entry name" value="GSH_synthase"/>
    <property type="match status" value="1"/>
</dbReference>
<evidence type="ECO:0000256" key="12">
    <source>
        <dbReference type="ARBA" id="ARBA00048871"/>
    </source>
</evidence>
<evidence type="ECO:0000256" key="5">
    <source>
        <dbReference type="ARBA" id="ARBA00020821"/>
    </source>
</evidence>
<evidence type="ECO:0000256" key="15">
    <source>
        <dbReference type="PIRNR" id="PIRNR001558"/>
    </source>
</evidence>
<name>A0AAN8SF17_POLSC</name>